<comment type="caution">
    <text evidence="1">The sequence shown here is derived from an EMBL/GenBank/DDBJ whole genome shotgun (WGS) entry which is preliminary data.</text>
</comment>
<dbReference type="Proteomes" id="UP001549119">
    <property type="component" value="Unassembled WGS sequence"/>
</dbReference>
<dbReference type="EMBL" id="JBEPNW010000007">
    <property type="protein sequence ID" value="MET3869879.1"/>
    <property type="molecule type" value="Genomic_DNA"/>
</dbReference>
<organism evidence="1 2">
    <name type="scientific">Methylobacterium radiotolerans</name>
    <dbReference type="NCBI Taxonomy" id="31998"/>
    <lineage>
        <taxon>Bacteria</taxon>
        <taxon>Pseudomonadati</taxon>
        <taxon>Pseudomonadota</taxon>
        <taxon>Alphaproteobacteria</taxon>
        <taxon>Hyphomicrobiales</taxon>
        <taxon>Methylobacteriaceae</taxon>
        <taxon>Methylobacterium</taxon>
    </lineage>
</organism>
<keyword evidence="2" id="KW-1185">Reference proteome</keyword>
<proteinExistence type="predicted"/>
<protein>
    <submittedName>
        <fullName evidence="1">Uncharacterized protein</fullName>
    </submittedName>
</protein>
<evidence type="ECO:0000313" key="2">
    <source>
        <dbReference type="Proteomes" id="UP001549119"/>
    </source>
</evidence>
<evidence type="ECO:0000313" key="1">
    <source>
        <dbReference type="EMBL" id="MET3869879.1"/>
    </source>
</evidence>
<sequence length="76" mass="8568">MRMVMLDLMRLMANGIAAEEAFAAEFADEAAQAERMGDSDTAEIMRDLARRHRVKALELDGHLAALRLQYAMIFEP</sequence>
<gene>
    <name evidence="1" type="ORF">ABIC20_007264</name>
</gene>
<accession>A0ABV2NTL0</accession>
<reference evidence="1 2" key="1">
    <citation type="submission" date="2024-06" db="EMBL/GenBank/DDBJ databases">
        <title>Genomics of switchgrass bacterial isolates.</title>
        <authorList>
            <person name="Shade A."/>
        </authorList>
    </citation>
    <scope>NUCLEOTIDE SEQUENCE [LARGE SCALE GENOMIC DNA]</scope>
    <source>
        <strain evidence="1 2">PvP084</strain>
    </source>
</reference>
<name>A0ABV2NTL0_9HYPH</name>
<dbReference type="RefSeq" id="WP_209735514.1">
    <property type="nucleotide sequence ID" value="NZ_JBEPNV010000004.1"/>
</dbReference>